<dbReference type="OrthoDB" id="2529423at2759"/>
<name>A0A1Y2G1C2_9BASI</name>
<accession>A0A1Y2G1C2</accession>
<evidence type="ECO:0000256" key="1">
    <source>
        <dbReference type="ARBA" id="ARBA00004123"/>
    </source>
</evidence>
<evidence type="ECO:0000256" key="3">
    <source>
        <dbReference type="ARBA" id="ARBA00022771"/>
    </source>
</evidence>
<evidence type="ECO:0000313" key="9">
    <source>
        <dbReference type="Proteomes" id="UP000193467"/>
    </source>
</evidence>
<dbReference type="Proteomes" id="UP000193467">
    <property type="component" value="Unassembled WGS sequence"/>
</dbReference>
<dbReference type="InterPro" id="IPR052115">
    <property type="entry name" value="NEXT_complex_subunit_ZCCHC8"/>
</dbReference>
<gene>
    <name evidence="8" type="ORF">BCR35DRAFT_328476</name>
</gene>
<feature type="domain" description="PSP proline-rich" evidence="7">
    <location>
        <begin position="114"/>
        <end position="171"/>
    </location>
</feature>
<evidence type="ECO:0000313" key="8">
    <source>
        <dbReference type="EMBL" id="ORY90709.1"/>
    </source>
</evidence>
<evidence type="ECO:0000256" key="6">
    <source>
        <dbReference type="SAM" id="MobiDB-lite"/>
    </source>
</evidence>
<keyword evidence="3" id="KW-0863">Zinc-finger</keyword>
<evidence type="ECO:0000256" key="5">
    <source>
        <dbReference type="ARBA" id="ARBA00023242"/>
    </source>
</evidence>
<dbReference type="GO" id="GO:0008270">
    <property type="term" value="F:zinc ion binding"/>
    <property type="evidence" value="ECO:0007669"/>
    <property type="project" value="UniProtKB-KW"/>
</dbReference>
<protein>
    <recommendedName>
        <fullName evidence="7">PSP proline-rich domain-containing protein</fullName>
    </recommendedName>
</protein>
<sequence length="337" mass="36295">MNLFYISTSPSASMTDCPATFISYTYLAPPSCSFADPLPILGLPSSAPPKSTPSDDRQCFNCLGSHVLSTCPFRRDNAAIAANRAAFQAEHGTSGGGAKLGGEDTERRRMTDMAERFRAGVVSRELREALGYGGEEKDGEVVEYPWFWRMREWGYPPGWVLYEGGRDPLDLVRERIGRDEAWEDIEILQIFGDDQGSSPRSSAEPVPSPTSSGDDPPSDDQAETPLQISIALPSSSLSPPPLPPISIPQPPREPPPPLPTEPPPPLPPGSPPPLPPGPPPPLPPAYGTAREQGSLGRWRGYAGLEWERLTVGLESWGDAVGRVAFRCAENGGRSRAG</sequence>
<comment type="caution">
    <text evidence="8">The sequence shown here is derived from an EMBL/GenBank/DDBJ whole genome shotgun (WGS) entry which is preliminary data.</text>
</comment>
<reference evidence="8 9" key="1">
    <citation type="submission" date="2016-07" db="EMBL/GenBank/DDBJ databases">
        <title>Pervasive Adenine N6-methylation of Active Genes in Fungi.</title>
        <authorList>
            <consortium name="DOE Joint Genome Institute"/>
            <person name="Mondo S.J."/>
            <person name="Dannebaum R.O."/>
            <person name="Kuo R.C."/>
            <person name="Labutti K."/>
            <person name="Haridas S."/>
            <person name="Kuo A."/>
            <person name="Salamov A."/>
            <person name="Ahrendt S.R."/>
            <person name="Lipzen A."/>
            <person name="Sullivan W."/>
            <person name="Andreopoulos W.B."/>
            <person name="Clum A."/>
            <person name="Lindquist E."/>
            <person name="Daum C."/>
            <person name="Ramamoorthy G.K."/>
            <person name="Gryganskyi A."/>
            <person name="Culley D."/>
            <person name="Magnuson J.K."/>
            <person name="James T.Y."/>
            <person name="O'Malley M.A."/>
            <person name="Stajich J.E."/>
            <person name="Spatafora J.W."/>
            <person name="Visel A."/>
            <person name="Grigoriev I.V."/>
        </authorList>
    </citation>
    <scope>NUCLEOTIDE SEQUENCE [LARGE SCALE GENOMIC DNA]</scope>
    <source>
        <strain evidence="8 9">62-1032</strain>
    </source>
</reference>
<dbReference type="InterPro" id="IPR006568">
    <property type="entry name" value="PSP_pro-rich"/>
</dbReference>
<keyword evidence="2" id="KW-0479">Metal-binding</keyword>
<evidence type="ECO:0000259" key="7">
    <source>
        <dbReference type="SMART" id="SM00581"/>
    </source>
</evidence>
<feature type="compositionally biased region" description="Low complexity" evidence="6">
    <location>
        <begin position="225"/>
        <end position="237"/>
    </location>
</feature>
<proteinExistence type="predicted"/>
<dbReference type="GO" id="GO:0071013">
    <property type="term" value="C:catalytic step 2 spliceosome"/>
    <property type="evidence" value="ECO:0007669"/>
    <property type="project" value="TreeGrafter"/>
</dbReference>
<dbReference type="GO" id="GO:0003723">
    <property type="term" value="F:RNA binding"/>
    <property type="evidence" value="ECO:0007669"/>
    <property type="project" value="TreeGrafter"/>
</dbReference>
<comment type="subcellular location">
    <subcellularLocation>
        <location evidence="1">Nucleus</location>
    </subcellularLocation>
</comment>
<organism evidence="8 9">
    <name type="scientific">Leucosporidium creatinivorum</name>
    <dbReference type="NCBI Taxonomy" id="106004"/>
    <lineage>
        <taxon>Eukaryota</taxon>
        <taxon>Fungi</taxon>
        <taxon>Dikarya</taxon>
        <taxon>Basidiomycota</taxon>
        <taxon>Pucciniomycotina</taxon>
        <taxon>Microbotryomycetes</taxon>
        <taxon>Leucosporidiales</taxon>
        <taxon>Leucosporidium</taxon>
    </lineage>
</organism>
<evidence type="ECO:0000256" key="4">
    <source>
        <dbReference type="ARBA" id="ARBA00022833"/>
    </source>
</evidence>
<feature type="compositionally biased region" description="Pro residues" evidence="6">
    <location>
        <begin position="238"/>
        <end position="284"/>
    </location>
</feature>
<keyword evidence="4" id="KW-0862">Zinc</keyword>
<dbReference type="PANTHER" id="PTHR13316:SF0">
    <property type="entry name" value="ZINC FINGER CCHC DOMAIN-CONTAINING PROTEIN 8"/>
    <property type="match status" value="1"/>
</dbReference>
<keyword evidence="5" id="KW-0539">Nucleus</keyword>
<dbReference type="EMBL" id="MCGR01000003">
    <property type="protein sequence ID" value="ORY90709.1"/>
    <property type="molecule type" value="Genomic_DNA"/>
</dbReference>
<dbReference type="PANTHER" id="PTHR13316">
    <property type="entry name" value="ZINC FINGER, CCHC DOMAIN CONTAINING 8"/>
    <property type="match status" value="1"/>
</dbReference>
<dbReference type="AlphaFoldDB" id="A0A1Y2G1C2"/>
<feature type="region of interest" description="Disordered" evidence="6">
    <location>
        <begin position="190"/>
        <end position="293"/>
    </location>
</feature>
<dbReference type="SMART" id="SM00581">
    <property type="entry name" value="PSP"/>
    <property type="match status" value="1"/>
</dbReference>
<keyword evidence="9" id="KW-1185">Reference proteome</keyword>
<evidence type="ECO:0000256" key="2">
    <source>
        <dbReference type="ARBA" id="ARBA00022723"/>
    </source>
</evidence>
<dbReference type="Pfam" id="PF04046">
    <property type="entry name" value="PSP"/>
    <property type="match status" value="1"/>
</dbReference>
<dbReference type="InParanoid" id="A0A1Y2G1C2"/>
<dbReference type="STRING" id="106004.A0A1Y2G1C2"/>